<gene>
    <name evidence="10" type="ORF">O1D97_16410</name>
</gene>
<keyword evidence="5 7" id="KW-1133">Transmembrane helix</keyword>
<dbReference type="EMBL" id="JAPUBN010000020">
    <property type="protein sequence ID" value="MCZ2723151.1"/>
    <property type="molecule type" value="Genomic_DNA"/>
</dbReference>
<feature type="transmembrane region" description="Helical" evidence="7">
    <location>
        <begin position="128"/>
        <end position="148"/>
    </location>
</feature>
<dbReference type="Gene3D" id="1.20.1560.10">
    <property type="entry name" value="ABC transporter type 1, transmembrane domain"/>
    <property type="match status" value="1"/>
</dbReference>
<feature type="transmembrane region" description="Helical" evidence="7">
    <location>
        <begin position="160"/>
        <end position="180"/>
    </location>
</feature>
<dbReference type="SUPFAM" id="SSF90123">
    <property type="entry name" value="ABC transporter transmembrane region"/>
    <property type="match status" value="1"/>
</dbReference>
<dbReference type="InterPro" id="IPR003593">
    <property type="entry name" value="AAA+_ATPase"/>
</dbReference>
<feature type="domain" description="ABC transporter" evidence="8">
    <location>
        <begin position="343"/>
        <end position="595"/>
    </location>
</feature>
<evidence type="ECO:0000256" key="1">
    <source>
        <dbReference type="ARBA" id="ARBA00004651"/>
    </source>
</evidence>
<dbReference type="Proteomes" id="UP001149719">
    <property type="component" value="Unassembled WGS sequence"/>
</dbReference>
<organism evidence="10 11">
    <name type="scientific">Marinomonas phaeophyticola</name>
    <dbReference type="NCBI Taxonomy" id="3004091"/>
    <lineage>
        <taxon>Bacteria</taxon>
        <taxon>Pseudomonadati</taxon>
        <taxon>Pseudomonadota</taxon>
        <taxon>Gammaproteobacteria</taxon>
        <taxon>Oceanospirillales</taxon>
        <taxon>Oceanospirillaceae</taxon>
        <taxon>Marinomonas</taxon>
    </lineage>
</organism>
<feature type="transmembrane region" description="Helical" evidence="7">
    <location>
        <begin position="280"/>
        <end position="299"/>
    </location>
</feature>
<dbReference type="Pfam" id="PF00664">
    <property type="entry name" value="ABC_membrane"/>
    <property type="match status" value="1"/>
</dbReference>
<dbReference type="RefSeq" id="WP_269127245.1">
    <property type="nucleotide sequence ID" value="NZ_JAPUBN010000020.1"/>
</dbReference>
<proteinExistence type="predicted"/>
<dbReference type="Pfam" id="PF00005">
    <property type="entry name" value="ABC_tran"/>
    <property type="match status" value="1"/>
</dbReference>
<evidence type="ECO:0000256" key="7">
    <source>
        <dbReference type="SAM" id="Phobius"/>
    </source>
</evidence>
<dbReference type="PANTHER" id="PTHR43394">
    <property type="entry name" value="ATP-DEPENDENT PERMEASE MDL1, MITOCHONDRIAL"/>
    <property type="match status" value="1"/>
</dbReference>
<dbReference type="InterPro" id="IPR003439">
    <property type="entry name" value="ABC_transporter-like_ATP-bd"/>
</dbReference>
<evidence type="ECO:0000256" key="5">
    <source>
        <dbReference type="ARBA" id="ARBA00022989"/>
    </source>
</evidence>
<feature type="domain" description="ABC transmembrane type-1" evidence="9">
    <location>
        <begin position="19"/>
        <end position="303"/>
    </location>
</feature>
<name>A0ABT4JY45_9GAMM</name>
<evidence type="ECO:0000313" key="11">
    <source>
        <dbReference type="Proteomes" id="UP001149719"/>
    </source>
</evidence>
<keyword evidence="4 10" id="KW-0067">ATP-binding</keyword>
<dbReference type="CDD" id="cd18541">
    <property type="entry name" value="ABC_6TM_TmrB_like"/>
    <property type="match status" value="1"/>
</dbReference>
<dbReference type="PROSITE" id="PS50893">
    <property type="entry name" value="ABC_TRANSPORTER_2"/>
    <property type="match status" value="1"/>
</dbReference>
<evidence type="ECO:0000256" key="6">
    <source>
        <dbReference type="ARBA" id="ARBA00023136"/>
    </source>
</evidence>
<dbReference type="SUPFAM" id="SSF52540">
    <property type="entry name" value="P-loop containing nucleoside triphosphate hydrolases"/>
    <property type="match status" value="1"/>
</dbReference>
<dbReference type="PROSITE" id="PS50929">
    <property type="entry name" value="ABC_TM1F"/>
    <property type="match status" value="1"/>
</dbReference>
<keyword evidence="3" id="KW-0547">Nucleotide-binding</keyword>
<evidence type="ECO:0000256" key="3">
    <source>
        <dbReference type="ARBA" id="ARBA00022741"/>
    </source>
</evidence>
<evidence type="ECO:0000313" key="10">
    <source>
        <dbReference type="EMBL" id="MCZ2723151.1"/>
    </source>
</evidence>
<dbReference type="InterPro" id="IPR036640">
    <property type="entry name" value="ABC1_TM_sf"/>
</dbReference>
<evidence type="ECO:0000256" key="2">
    <source>
        <dbReference type="ARBA" id="ARBA00022692"/>
    </source>
</evidence>
<sequence length="607" mass="68122">MNELRLFFSYALQHKYSYLLGVICLFITNLLAVTIPVYLGESVDLLDGNETSDYESLIEKIYWVIGFAFCVMLSRTASRMLFFNPGRLVEKDFKNDAFKTLTQSQQHFYGKHPVGGLISIVNNDINGIRAMAGVGMMNVFNIFFTLSMTPIKMWQISPSLMLYCLAPVLVSFLIVNYAIATMRKLLSQRMRYLQNLSTQTVTFLNGVEVIKGNAIQPWALAKFNRSNDDILEVSLKQLRIRTFIMPILEFTESVLKIIILGVGGWYLVQSELSLGDITAFLAYASLLAMPFMSLGRLISTVQMGMVSLKSMGRILNQTIIDENTLSPSEKASFDQHMLFSKGLSVRNLNFAYPKSMDGNSDKISENNADKNNGFALKNLSFDIKPGEKVAILGRVGSGKTTLVNCLNRFYETPENSIFIDGYDVTQLSRKELRSVIRTITQEPFLFSDTLENNIRFGSEAAKTRLTMDMALAQSAMKKDVKTFPDGVQTLVGEKGILLSGGQKQRISLARGLFTPANLLVLDNVLSAVDNDTERFLLDQIFNHAQAKSCLIVSHRQAVLERVDNILLLEKGEIIATGSHEELLKTSNLYRETWQFLQTGALEEEKNV</sequence>
<evidence type="ECO:0000259" key="8">
    <source>
        <dbReference type="PROSITE" id="PS50893"/>
    </source>
</evidence>
<dbReference type="Gene3D" id="3.40.50.300">
    <property type="entry name" value="P-loop containing nucleotide triphosphate hydrolases"/>
    <property type="match status" value="1"/>
</dbReference>
<evidence type="ECO:0000256" key="4">
    <source>
        <dbReference type="ARBA" id="ARBA00022840"/>
    </source>
</evidence>
<accession>A0ABT4JY45</accession>
<dbReference type="SMART" id="SM00382">
    <property type="entry name" value="AAA"/>
    <property type="match status" value="1"/>
</dbReference>
<evidence type="ECO:0000259" key="9">
    <source>
        <dbReference type="PROSITE" id="PS50929"/>
    </source>
</evidence>
<dbReference type="InterPro" id="IPR011527">
    <property type="entry name" value="ABC1_TM_dom"/>
</dbReference>
<dbReference type="InterPro" id="IPR039421">
    <property type="entry name" value="Type_1_exporter"/>
</dbReference>
<reference evidence="10" key="1">
    <citation type="submission" date="2022-12" db="EMBL/GenBank/DDBJ databases">
        <title>Marinomonas 15G1-11 sp. nov, isolated from marine algae.</title>
        <authorList>
            <person name="Butt M."/>
            <person name="Choi D.G."/>
            <person name="Kim J.M."/>
            <person name="Lee J.K."/>
            <person name="Baek J.H."/>
            <person name="Jeon C.O."/>
        </authorList>
    </citation>
    <scope>NUCLEOTIDE SEQUENCE</scope>
    <source>
        <strain evidence="10">15G1-11</strain>
    </source>
</reference>
<feature type="transmembrane region" description="Helical" evidence="7">
    <location>
        <begin position="243"/>
        <end position="268"/>
    </location>
</feature>
<feature type="transmembrane region" description="Helical" evidence="7">
    <location>
        <begin position="16"/>
        <end position="40"/>
    </location>
</feature>
<keyword evidence="6 7" id="KW-0472">Membrane</keyword>
<keyword evidence="11" id="KW-1185">Reference proteome</keyword>
<dbReference type="InterPro" id="IPR027417">
    <property type="entry name" value="P-loop_NTPase"/>
</dbReference>
<comment type="subcellular location">
    <subcellularLocation>
        <location evidence="1">Cell membrane</location>
        <topology evidence="1">Multi-pass membrane protein</topology>
    </subcellularLocation>
</comment>
<feature type="transmembrane region" description="Helical" evidence="7">
    <location>
        <begin position="60"/>
        <end position="78"/>
    </location>
</feature>
<comment type="caution">
    <text evidence="10">The sequence shown here is derived from an EMBL/GenBank/DDBJ whole genome shotgun (WGS) entry which is preliminary data.</text>
</comment>
<dbReference type="PANTHER" id="PTHR43394:SF1">
    <property type="entry name" value="ATP-BINDING CASSETTE SUB-FAMILY B MEMBER 10, MITOCHONDRIAL"/>
    <property type="match status" value="1"/>
</dbReference>
<dbReference type="GO" id="GO:0005524">
    <property type="term" value="F:ATP binding"/>
    <property type="evidence" value="ECO:0007669"/>
    <property type="project" value="UniProtKB-KW"/>
</dbReference>
<dbReference type="InterPro" id="IPR017871">
    <property type="entry name" value="ABC_transporter-like_CS"/>
</dbReference>
<protein>
    <submittedName>
        <fullName evidence="10">ABC transporter ATP-binding protein</fullName>
    </submittedName>
</protein>
<dbReference type="PROSITE" id="PS00211">
    <property type="entry name" value="ABC_TRANSPORTER_1"/>
    <property type="match status" value="1"/>
</dbReference>
<keyword evidence="2 7" id="KW-0812">Transmembrane</keyword>